<feature type="transmembrane region" description="Helical" evidence="6">
    <location>
        <begin position="235"/>
        <end position="254"/>
    </location>
</feature>
<comment type="similarity">
    <text evidence="2">Belongs to the EamA transporter family.</text>
</comment>
<evidence type="ECO:0000256" key="1">
    <source>
        <dbReference type="ARBA" id="ARBA00004141"/>
    </source>
</evidence>
<feature type="transmembrane region" description="Helical" evidence="6">
    <location>
        <begin position="260"/>
        <end position="276"/>
    </location>
</feature>
<evidence type="ECO:0000313" key="9">
    <source>
        <dbReference type="Proteomes" id="UP000009881"/>
    </source>
</evidence>
<evidence type="ECO:0000259" key="7">
    <source>
        <dbReference type="Pfam" id="PF00892"/>
    </source>
</evidence>
<dbReference type="InterPro" id="IPR037185">
    <property type="entry name" value="EmrE-like"/>
</dbReference>
<gene>
    <name evidence="8" type="ORF">C882_0151</name>
</gene>
<evidence type="ECO:0000256" key="6">
    <source>
        <dbReference type="SAM" id="Phobius"/>
    </source>
</evidence>
<evidence type="ECO:0000313" key="8">
    <source>
        <dbReference type="EMBL" id="EKV30070.1"/>
    </source>
</evidence>
<dbReference type="Pfam" id="PF00892">
    <property type="entry name" value="EamA"/>
    <property type="match status" value="2"/>
</dbReference>
<reference evidence="8 9" key="1">
    <citation type="journal article" date="2013" name="Genome Announc.">
        <title>Draft Genome Sequence of an Alphaproteobacterium, Caenispirillum salinarum AK4(T), Isolated from a Solar Saltern.</title>
        <authorList>
            <person name="Khatri I."/>
            <person name="Singh A."/>
            <person name="Korpole S."/>
            <person name="Pinnaka A.K."/>
            <person name="Subramanian S."/>
        </authorList>
    </citation>
    <scope>NUCLEOTIDE SEQUENCE [LARGE SCALE GENOMIC DNA]</scope>
    <source>
        <strain evidence="8 9">AK4</strain>
    </source>
</reference>
<dbReference type="InterPro" id="IPR000620">
    <property type="entry name" value="EamA_dom"/>
</dbReference>
<protein>
    <submittedName>
        <fullName evidence="8">Permease of the drug/metabolite transporter (DMT) superfamily</fullName>
    </submittedName>
</protein>
<comment type="subcellular location">
    <subcellularLocation>
        <location evidence="1">Membrane</location>
        <topology evidence="1">Multi-pass membrane protein</topology>
    </subcellularLocation>
</comment>
<feature type="transmembrane region" description="Helical" evidence="6">
    <location>
        <begin position="117"/>
        <end position="137"/>
    </location>
</feature>
<dbReference type="PATRIC" id="fig|1238182.3.peg.2367"/>
<keyword evidence="5 6" id="KW-0472">Membrane</keyword>
<sequence length="293" mass="30185">MPRPLDILLTAAAPAVWGSTYLVTTEFLPDGYPLTVATLRALPAGLLLLLLVRRLPRGVWIGRVLMLGALNFSVFWWMLFVAAYRLPGGVAATVGALQALVVIVLARLLLGAPIRVPSVLAAVAGVGGVAMLILGPAAALDPLGIAAALAGAVSMAGGTVLSRRWQPPVSPLTFTAWQLTAGGLLLLPAALLLEPALPPLTAANGLGLAYLGLIGGALTYLLWFRGIPRIEPAAIAPLGFLSPLTAVVLGWLVLEQTLTPVQATGMAVVLGSVWLAQRAQRPPPAAALATASR</sequence>
<feature type="transmembrane region" description="Helical" evidence="6">
    <location>
        <begin position="64"/>
        <end position="84"/>
    </location>
</feature>
<name>K9GVU2_9PROT</name>
<dbReference type="SUPFAM" id="SSF103481">
    <property type="entry name" value="Multidrug resistance efflux transporter EmrE"/>
    <property type="match status" value="2"/>
</dbReference>
<comment type="caution">
    <text evidence="8">The sequence shown here is derived from an EMBL/GenBank/DDBJ whole genome shotgun (WGS) entry which is preliminary data.</text>
</comment>
<keyword evidence="3 6" id="KW-0812">Transmembrane</keyword>
<evidence type="ECO:0000256" key="3">
    <source>
        <dbReference type="ARBA" id="ARBA00022692"/>
    </source>
</evidence>
<dbReference type="AlphaFoldDB" id="K9GVU2"/>
<feature type="domain" description="EamA" evidence="7">
    <location>
        <begin position="7"/>
        <end position="133"/>
    </location>
</feature>
<feature type="transmembrane region" description="Helical" evidence="6">
    <location>
        <begin position="205"/>
        <end position="223"/>
    </location>
</feature>
<feature type="transmembrane region" description="Helical" evidence="6">
    <location>
        <begin position="34"/>
        <end position="52"/>
    </location>
</feature>
<dbReference type="OrthoDB" id="5430053at2"/>
<dbReference type="Proteomes" id="UP000009881">
    <property type="component" value="Unassembled WGS sequence"/>
</dbReference>
<keyword evidence="9" id="KW-1185">Reference proteome</keyword>
<feature type="transmembrane region" description="Helical" evidence="6">
    <location>
        <begin position="90"/>
        <end position="110"/>
    </location>
</feature>
<proteinExistence type="inferred from homology"/>
<feature type="transmembrane region" description="Helical" evidence="6">
    <location>
        <begin position="143"/>
        <end position="162"/>
    </location>
</feature>
<evidence type="ECO:0000256" key="5">
    <source>
        <dbReference type="ARBA" id="ARBA00023136"/>
    </source>
</evidence>
<dbReference type="STRING" id="1238182.C882_0151"/>
<evidence type="ECO:0000256" key="4">
    <source>
        <dbReference type="ARBA" id="ARBA00022989"/>
    </source>
</evidence>
<dbReference type="eggNOG" id="COG0697">
    <property type="taxonomic scope" value="Bacteria"/>
</dbReference>
<dbReference type="GO" id="GO:0016020">
    <property type="term" value="C:membrane"/>
    <property type="evidence" value="ECO:0007669"/>
    <property type="project" value="UniProtKB-SubCell"/>
</dbReference>
<feature type="transmembrane region" description="Helical" evidence="6">
    <location>
        <begin position="174"/>
        <end position="193"/>
    </location>
</feature>
<dbReference type="EMBL" id="ANHY01000010">
    <property type="protein sequence ID" value="EKV30070.1"/>
    <property type="molecule type" value="Genomic_DNA"/>
</dbReference>
<dbReference type="PANTHER" id="PTHR32322">
    <property type="entry name" value="INNER MEMBRANE TRANSPORTER"/>
    <property type="match status" value="1"/>
</dbReference>
<evidence type="ECO:0000256" key="2">
    <source>
        <dbReference type="ARBA" id="ARBA00007362"/>
    </source>
</evidence>
<feature type="domain" description="EamA" evidence="7">
    <location>
        <begin position="143"/>
        <end position="275"/>
    </location>
</feature>
<organism evidence="8 9">
    <name type="scientific">Caenispirillum salinarum AK4</name>
    <dbReference type="NCBI Taxonomy" id="1238182"/>
    <lineage>
        <taxon>Bacteria</taxon>
        <taxon>Pseudomonadati</taxon>
        <taxon>Pseudomonadota</taxon>
        <taxon>Alphaproteobacteria</taxon>
        <taxon>Rhodospirillales</taxon>
        <taxon>Novispirillaceae</taxon>
        <taxon>Caenispirillum</taxon>
    </lineage>
</organism>
<dbReference type="PANTHER" id="PTHR32322:SF2">
    <property type="entry name" value="EAMA DOMAIN-CONTAINING PROTEIN"/>
    <property type="match status" value="1"/>
</dbReference>
<accession>K9GVU2</accession>
<dbReference type="InterPro" id="IPR050638">
    <property type="entry name" value="AA-Vitamin_Transporters"/>
</dbReference>
<dbReference type="RefSeq" id="WP_009540811.1">
    <property type="nucleotide sequence ID" value="NZ_ANHY01000010.1"/>
</dbReference>
<keyword evidence="4 6" id="KW-1133">Transmembrane helix</keyword>